<comment type="caution">
    <text evidence="1">The sequence shown here is derived from an EMBL/GenBank/DDBJ whole genome shotgun (WGS) entry which is preliminary data.</text>
</comment>
<dbReference type="SUPFAM" id="SSF56059">
    <property type="entry name" value="Glutathione synthetase ATP-binding domain-like"/>
    <property type="match status" value="1"/>
</dbReference>
<dbReference type="Pfam" id="PF14305">
    <property type="entry name" value="ATPgrasp_TupA"/>
    <property type="match status" value="1"/>
</dbReference>
<dbReference type="Proteomes" id="UP000280696">
    <property type="component" value="Unassembled WGS sequence"/>
</dbReference>
<evidence type="ECO:0000313" key="2">
    <source>
        <dbReference type="Proteomes" id="UP000280696"/>
    </source>
</evidence>
<accession>A0A3A9AMP8</accession>
<evidence type="ECO:0008006" key="3">
    <source>
        <dbReference type="Google" id="ProtNLM"/>
    </source>
</evidence>
<evidence type="ECO:0000313" key="1">
    <source>
        <dbReference type="EMBL" id="RKI87605.1"/>
    </source>
</evidence>
<dbReference type="OrthoDB" id="9791827at2"/>
<dbReference type="AlphaFoldDB" id="A0A3A9AMP8"/>
<name>A0A3A9AMP8_9FIRM</name>
<reference evidence="1 2" key="1">
    <citation type="submission" date="2018-09" db="EMBL/GenBank/DDBJ databases">
        <title>Murine metabolic-syndrome-specific gut microbial biobank.</title>
        <authorList>
            <person name="Liu C."/>
        </authorList>
    </citation>
    <scope>NUCLEOTIDE SEQUENCE [LARGE SCALE GENOMIC DNA]</scope>
    <source>
        <strain evidence="1 2">0.1xD8-82</strain>
    </source>
</reference>
<keyword evidence="2" id="KW-1185">Reference proteome</keyword>
<dbReference type="InterPro" id="IPR029465">
    <property type="entry name" value="ATPgrasp_TupA"/>
</dbReference>
<dbReference type="EMBL" id="RAYQ01000038">
    <property type="protein sequence ID" value="RKI87605.1"/>
    <property type="molecule type" value="Genomic_DNA"/>
</dbReference>
<proteinExistence type="predicted"/>
<protein>
    <recommendedName>
        <fullName evidence="3">Glycosyl transferase</fullName>
    </recommendedName>
</protein>
<organism evidence="1 2">
    <name type="scientific">Parablautia intestinalis</name>
    <dbReference type="NCBI Taxonomy" id="2320100"/>
    <lineage>
        <taxon>Bacteria</taxon>
        <taxon>Bacillati</taxon>
        <taxon>Bacillota</taxon>
        <taxon>Clostridia</taxon>
        <taxon>Lachnospirales</taxon>
        <taxon>Lachnospiraceae</taxon>
        <taxon>Parablautia</taxon>
    </lineage>
</organism>
<sequence length="299" mass="35361">MNKITEDISKWPLKKREEFLKQTFEKRMGKPLDLEEPRSFSEMIQWIKLYYHDPLMSRCADKVLFKEFIREKLGKGYTAETYEVWESAGEVNLKNIPERCAVKSNCSSDGCNILLVPDKSGIDLEKAEKEIKENWFDRMKLHTNSFANYYYGVRPKVYVEEYLEESDDYDVLCFHGEPKFIYVKTEHFDGNINREVGYPMSFYTTDWIYVNAKYKDIPTKADIKRPPHLKEMLEISNELSKDLPFVRVDFFEDSGKLCVAEFSFAPWAGLRPYEPESLDYEMGKWLDIVHTAKPEYVKK</sequence>
<dbReference type="RefSeq" id="WP_120472192.1">
    <property type="nucleotide sequence ID" value="NZ_RAYQ01000038.1"/>
</dbReference>
<gene>
    <name evidence="1" type="ORF">D7V94_20685</name>
</gene>